<evidence type="ECO:0000259" key="2">
    <source>
        <dbReference type="PROSITE" id="PS51096"/>
    </source>
</evidence>
<dbReference type="InterPro" id="IPR036634">
    <property type="entry name" value="PRD_sf"/>
</dbReference>
<dbReference type="SUPFAM" id="SSF46785">
    <property type="entry name" value="Winged helix' DNA-binding domain"/>
    <property type="match status" value="1"/>
</dbReference>
<name>A0AB35IQ75_9FIRM</name>
<dbReference type="RefSeq" id="WP_008792900.1">
    <property type="nucleotide sequence ID" value="NZ_CP083622.1"/>
</dbReference>
<dbReference type="InterPro" id="IPR036390">
    <property type="entry name" value="WH_DNA-bd_sf"/>
</dbReference>
<dbReference type="SUPFAM" id="SSF53062">
    <property type="entry name" value="PTS system fructose IIA component-like"/>
    <property type="match status" value="1"/>
</dbReference>
<organism evidence="4 5">
    <name type="scientific">Thomasclavelia ramosa</name>
    <dbReference type="NCBI Taxonomy" id="1547"/>
    <lineage>
        <taxon>Bacteria</taxon>
        <taxon>Bacillati</taxon>
        <taxon>Bacillota</taxon>
        <taxon>Erysipelotrichia</taxon>
        <taxon>Erysipelotrichales</taxon>
        <taxon>Coprobacillaceae</taxon>
        <taxon>Thomasclavelia</taxon>
    </lineage>
</organism>
<dbReference type="GO" id="GO:0006355">
    <property type="term" value="P:regulation of DNA-templated transcription"/>
    <property type="evidence" value="ECO:0007669"/>
    <property type="project" value="InterPro"/>
</dbReference>
<dbReference type="InterPro" id="IPR011608">
    <property type="entry name" value="PRD"/>
</dbReference>
<dbReference type="GO" id="GO:0016020">
    <property type="term" value="C:membrane"/>
    <property type="evidence" value="ECO:0007669"/>
    <property type="project" value="InterPro"/>
</dbReference>
<sequence length="863" mass="101045">MKKKDLVLSYIQRMVSMDNEDKLFTTQELVEHFHMQRTNLSSILNQLVKDNKLEKIDGRPVLYRFITLNQIEEEYNMIFQRMIGYNGSLKNAIKIVHSELMYPNKNYTFLLIGNSGVGKSFFVQTLFHHLKETKRISSDIKLSKINCKYFMNHENDLINILKDNEFLKQLKNGMLFVDNIHLISQDKRSIIYDFITLQSKENFILIFSSGKNVDAEFEKNYFDSMPVIIDFPDLEERSLDERFEIIKDTLKNEAKKIDKNFIVDFEVLQCLLLYHCEKNIKQLITDIKSGCASAHLREMKYNNLDIHIYLDDLPKYVKKGLIFYKNHVPELKFISHNCLYRFSKEFVEKIKDDSLLEKHLATYSYLKDNTYNESLFQDSNINITLKKYTKQIEDQNIDETSLSKIVNYQIIQIVKKFLNNASYKLNRVFSDSIFYGLCLHIQSLIDHPKVRNYNDNNIKKMINENHKEYVLSLQLLDTIEEQLNIHIELEEASLITMFICQKNPIMQDDGFPVFLIAMHGNQTASSLVEVVKSLVRTNKVYAYNLPLDKEAMDAYNELKSLIKEIDMGKGILMMYDMGSLKTMAEEIADETGINIHFIISPTTLVALECARKIETIYDLDLIMTNMNDCYEKYFPSIVNNYKRELKKNIIITLCMSGEGGALQIKKYLEKNIEFQNIDIVPLSMGSKNQLIIQINHLKDKYNILYVVGTFDPHLHGISFVSVSKLFNVPVEKLSELFSVNGKYLQTKKRVKYSLIFKNIEEQMPDFDIDLLKDILLNTINKIDIKYPLNQNQKIGLIMHISNLIYQLVHQQKIKQIDDYNKIILANKRIYNYLCDIFSNIENVYEITLSDSDIAILIKLIKEI</sequence>
<dbReference type="Pfam" id="PF00874">
    <property type="entry name" value="PRD"/>
    <property type="match status" value="2"/>
</dbReference>
<protein>
    <submittedName>
        <fullName evidence="4">PRD domain-containing protein</fullName>
    </submittedName>
</protein>
<dbReference type="Pfam" id="PF03610">
    <property type="entry name" value="EIIA-man"/>
    <property type="match status" value="1"/>
</dbReference>
<feature type="domain" description="PRD" evidence="3">
    <location>
        <begin position="762"/>
        <end position="863"/>
    </location>
</feature>
<dbReference type="PROSITE" id="PS51372">
    <property type="entry name" value="PRD_2"/>
    <property type="match status" value="2"/>
</dbReference>
<dbReference type="Pfam" id="PF14532">
    <property type="entry name" value="Sigma54_activ_2"/>
    <property type="match status" value="1"/>
</dbReference>
<dbReference type="SUPFAM" id="SSF63520">
    <property type="entry name" value="PTS-regulatory domain, PRD"/>
    <property type="match status" value="2"/>
</dbReference>
<dbReference type="CDD" id="cd00009">
    <property type="entry name" value="AAA"/>
    <property type="match status" value="1"/>
</dbReference>
<dbReference type="InterPro" id="IPR027417">
    <property type="entry name" value="P-loop_NTPase"/>
</dbReference>
<evidence type="ECO:0000256" key="1">
    <source>
        <dbReference type="ARBA" id="ARBA00022679"/>
    </source>
</evidence>
<evidence type="ECO:0000259" key="3">
    <source>
        <dbReference type="PROSITE" id="PS51372"/>
    </source>
</evidence>
<dbReference type="Gene3D" id="1.10.1790.10">
    <property type="entry name" value="PRD domain"/>
    <property type="match status" value="2"/>
</dbReference>
<dbReference type="EMBL" id="JAQLKE010000033">
    <property type="protein sequence ID" value="MDB7085206.1"/>
    <property type="molecule type" value="Genomic_DNA"/>
</dbReference>
<dbReference type="SUPFAM" id="SSF52540">
    <property type="entry name" value="P-loop containing nucleoside triphosphate hydrolases"/>
    <property type="match status" value="1"/>
</dbReference>
<dbReference type="InterPro" id="IPR004701">
    <property type="entry name" value="PTS_EIIA_man-typ"/>
</dbReference>
<comment type="caution">
    <text evidence="4">The sequence shown here is derived from an EMBL/GenBank/DDBJ whole genome shotgun (WGS) entry which is preliminary data.</text>
</comment>
<dbReference type="InterPro" id="IPR036662">
    <property type="entry name" value="PTS_EIIA_man-typ_sf"/>
</dbReference>
<reference evidence="4" key="1">
    <citation type="submission" date="2023-01" db="EMBL/GenBank/DDBJ databases">
        <title>Human gut microbiome strain richness.</title>
        <authorList>
            <person name="Chen-Liaw A."/>
        </authorList>
    </citation>
    <scope>NUCLEOTIDE SEQUENCE</scope>
    <source>
        <strain evidence="4">1001217st2_G6_1001217B_191108</strain>
    </source>
</reference>
<accession>A0AB35IQ75</accession>
<feature type="domain" description="PRD" evidence="3">
    <location>
        <begin position="405"/>
        <end position="509"/>
    </location>
</feature>
<dbReference type="InterPro" id="IPR002078">
    <property type="entry name" value="Sigma_54_int"/>
</dbReference>
<dbReference type="AlphaFoldDB" id="A0AB35IQ75"/>
<feature type="domain" description="PTS EIIA type-4" evidence="2">
    <location>
        <begin position="511"/>
        <end position="645"/>
    </location>
</feature>
<evidence type="ECO:0000313" key="4">
    <source>
        <dbReference type="EMBL" id="MDB7085206.1"/>
    </source>
</evidence>
<proteinExistence type="predicted"/>
<dbReference type="GO" id="GO:0009401">
    <property type="term" value="P:phosphoenolpyruvate-dependent sugar phosphotransferase system"/>
    <property type="evidence" value="ECO:0007669"/>
    <property type="project" value="InterPro"/>
</dbReference>
<dbReference type="Gene3D" id="3.40.50.300">
    <property type="entry name" value="P-loop containing nucleotide triphosphate hydrolases"/>
    <property type="match status" value="1"/>
</dbReference>
<dbReference type="Gene3D" id="3.40.50.510">
    <property type="entry name" value="Phosphotransferase system, mannose-type IIA component"/>
    <property type="match status" value="1"/>
</dbReference>
<gene>
    <name evidence="4" type="ORF">PM738_15470</name>
</gene>
<dbReference type="GO" id="GO:0005524">
    <property type="term" value="F:ATP binding"/>
    <property type="evidence" value="ECO:0007669"/>
    <property type="project" value="InterPro"/>
</dbReference>
<dbReference type="Proteomes" id="UP001211987">
    <property type="component" value="Unassembled WGS sequence"/>
</dbReference>
<evidence type="ECO:0000313" key="5">
    <source>
        <dbReference type="Proteomes" id="UP001211987"/>
    </source>
</evidence>
<dbReference type="PROSITE" id="PS51096">
    <property type="entry name" value="PTS_EIIA_TYPE_4"/>
    <property type="match status" value="1"/>
</dbReference>
<dbReference type="GO" id="GO:0016740">
    <property type="term" value="F:transferase activity"/>
    <property type="evidence" value="ECO:0007669"/>
    <property type="project" value="UniProtKB-KW"/>
</dbReference>
<keyword evidence="1" id="KW-0808">Transferase</keyword>